<evidence type="ECO:0000313" key="8">
    <source>
        <dbReference type="Proteomes" id="UP001212152"/>
    </source>
</evidence>
<comment type="similarity">
    <text evidence="2">Belongs to the synembryn family.</text>
</comment>
<dbReference type="Proteomes" id="UP001212152">
    <property type="component" value="Unassembled WGS sequence"/>
</dbReference>
<evidence type="ECO:0000256" key="1">
    <source>
        <dbReference type="ARBA" id="ARBA00004544"/>
    </source>
</evidence>
<dbReference type="Gene3D" id="1.25.10.10">
    <property type="entry name" value="Leucine-rich Repeat Variant"/>
    <property type="match status" value="1"/>
</dbReference>
<dbReference type="InterPro" id="IPR016024">
    <property type="entry name" value="ARM-type_fold"/>
</dbReference>
<dbReference type="InterPro" id="IPR019318">
    <property type="entry name" value="Gua_nucleotide_exch_fac_Ric8"/>
</dbReference>
<dbReference type="GO" id="GO:0005085">
    <property type="term" value="F:guanyl-nucleotide exchange factor activity"/>
    <property type="evidence" value="ECO:0007669"/>
    <property type="project" value="UniProtKB-KW"/>
</dbReference>
<feature type="compositionally biased region" description="Basic and acidic residues" evidence="6">
    <location>
        <begin position="479"/>
        <end position="491"/>
    </location>
</feature>
<evidence type="ECO:0000256" key="6">
    <source>
        <dbReference type="SAM" id="MobiDB-lite"/>
    </source>
</evidence>
<evidence type="ECO:0000256" key="4">
    <source>
        <dbReference type="ARBA" id="ARBA00022658"/>
    </source>
</evidence>
<protein>
    <submittedName>
        <fullName evidence="7">Uncharacterized protein</fullName>
    </submittedName>
</protein>
<accession>A0AAD5TJY7</accession>
<dbReference type="PRINTS" id="PR01802">
    <property type="entry name" value="SYNEMBRYN"/>
</dbReference>
<dbReference type="InterPro" id="IPR008376">
    <property type="entry name" value="Chaperone_Ric-8_A/B"/>
</dbReference>
<keyword evidence="8" id="KW-1185">Reference proteome</keyword>
<dbReference type="GO" id="GO:0005938">
    <property type="term" value="C:cell cortex"/>
    <property type="evidence" value="ECO:0007669"/>
    <property type="project" value="UniProtKB-SubCell"/>
</dbReference>
<evidence type="ECO:0000313" key="7">
    <source>
        <dbReference type="EMBL" id="KAJ3176605.1"/>
    </source>
</evidence>
<evidence type="ECO:0000256" key="5">
    <source>
        <dbReference type="ARBA" id="ARBA00023186"/>
    </source>
</evidence>
<feature type="compositionally biased region" description="Low complexity" evidence="6">
    <location>
        <begin position="456"/>
        <end position="465"/>
    </location>
</feature>
<reference evidence="7" key="1">
    <citation type="submission" date="2020-05" db="EMBL/GenBank/DDBJ databases">
        <title>Phylogenomic resolution of chytrid fungi.</title>
        <authorList>
            <person name="Stajich J.E."/>
            <person name="Amses K."/>
            <person name="Simmons R."/>
            <person name="Seto K."/>
            <person name="Myers J."/>
            <person name="Bonds A."/>
            <person name="Quandt C.A."/>
            <person name="Barry K."/>
            <person name="Liu P."/>
            <person name="Grigoriev I."/>
            <person name="Longcore J.E."/>
            <person name="James T.Y."/>
        </authorList>
    </citation>
    <scope>NUCLEOTIDE SEQUENCE</scope>
    <source>
        <strain evidence="7">JEL0379</strain>
    </source>
</reference>
<evidence type="ECO:0000256" key="3">
    <source>
        <dbReference type="ARBA" id="ARBA00022490"/>
    </source>
</evidence>
<dbReference type="InterPro" id="IPR011989">
    <property type="entry name" value="ARM-like"/>
</dbReference>
<evidence type="ECO:0000256" key="2">
    <source>
        <dbReference type="ARBA" id="ARBA00009049"/>
    </source>
</evidence>
<sequence length="525" mass="56114">MAYFPPSIDSPGGRGGEDLDAIISRFLAENSSTTSFVAAGIATRESKASFVRTLLEAVGSPKSQNVVVPALTALRILSREPNGCQDLFLRQGICTLLRQAQLLGGESSGAQPAPPAQYSETPVSVEALKCLCNVLLQHPPARGTVRECGSVEVIAKILKDRHTSLPADTQFLFLRLLFLITVDDQATVARLLEPDCDLPATVVKLLHRAPTFEAPPGALVSEIMKTVYNLMAIGNVREEAEQQKGPTVVTLANTEVELAWVSKFENILPEIIKLLLATNSPAPLVPPLSHIVHTLLNFPLAPYRAAFLKNGTDIVKRLCAILTDTLNAQDPRKGAAAAGTDLDQVLPPLLIVMSGIARQDTAARAVMRGLLMPDDIDRSKPLDQGSTVTARLIGFMTALVVPNVRESVCDLLYVLCDENAEKLVAYTGFGHAAGFLHSKGMMAPPSGGGGGGGGSSSSSEAFGSSFHPNTAGPMLDPITGEHDRRGSRSDWDGMTDEEKEEEAEKLLVLFDKLNKTGVIKVQMPQ</sequence>
<gene>
    <name evidence="7" type="ORF">HDU87_004933</name>
</gene>
<feature type="compositionally biased region" description="Gly residues" evidence="6">
    <location>
        <begin position="446"/>
        <end position="455"/>
    </location>
</feature>
<name>A0AAD5TJY7_9FUNG</name>
<comment type="subcellular location">
    <subcellularLocation>
        <location evidence="1">Cytoplasm</location>
        <location evidence="1">Cell cortex</location>
    </subcellularLocation>
</comment>
<dbReference type="PANTHER" id="PTHR12425">
    <property type="entry name" value="SYNEMBRYN"/>
    <property type="match status" value="1"/>
</dbReference>
<organism evidence="7 8">
    <name type="scientific">Geranomyces variabilis</name>
    <dbReference type="NCBI Taxonomy" id="109894"/>
    <lineage>
        <taxon>Eukaryota</taxon>
        <taxon>Fungi</taxon>
        <taxon>Fungi incertae sedis</taxon>
        <taxon>Chytridiomycota</taxon>
        <taxon>Chytridiomycota incertae sedis</taxon>
        <taxon>Chytridiomycetes</taxon>
        <taxon>Spizellomycetales</taxon>
        <taxon>Powellomycetaceae</taxon>
        <taxon>Geranomyces</taxon>
    </lineage>
</organism>
<dbReference type="GO" id="GO:0001965">
    <property type="term" value="F:G-protein alpha-subunit binding"/>
    <property type="evidence" value="ECO:0007669"/>
    <property type="project" value="TreeGrafter"/>
</dbReference>
<dbReference type="EMBL" id="JADGJQ010000039">
    <property type="protein sequence ID" value="KAJ3176605.1"/>
    <property type="molecule type" value="Genomic_DNA"/>
</dbReference>
<proteinExistence type="inferred from homology"/>
<keyword evidence="4" id="KW-0344">Guanine-nucleotide releasing factor</keyword>
<keyword evidence="5" id="KW-0143">Chaperone</keyword>
<dbReference type="PANTHER" id="PTHR12425:SF5">
    <property type="entry name" value="SYNEMBRYN"/>
    <property type="match status" value="1"/>
</dbReference>
<comment type="caution">
    <text evidence="7">The sequence shown here is derived from an EMBL/GenBank/DDBJ whole genome shotgun (WGS) entry which is preliminary data.</text>
</comment>
<dbReference type="Pfam" id="PF10165">
    <property type="entry name" value="Ric8"/>
    <property type="match status" value="1"/>
</dbReference>
<dbReference type="GO" id="GO:0007186">
    <property type="term" value="P:G protein-coupled receptor signaling pathway"/>
    <property type="evidence" value="ECO:0007669"/>
    <property type="project" value="TreeGrafter"/>
</dbReference>
<dbReference type="SUPFAM" id="SSF48371">
    <property type="entry name" value="ARM repeat"/>
    <property type="match status" value="1"/>
</dbReference>
<feature type="region of interest" description="Disordered" evidence="6">
    <location>
        <begin position="446"/>
        <end position="500"/>
    </location>
</feature>
<dbReference type="AlphaFoldDB" id="A0AAD5TJY7"/>
<keyword evidence="3" id="KW-0963">Cytoplasm</keyword>